<dbReference type="AlphaFoldDB" id="A0A8X6YJQ6"/>
<keyword evidence="2" id="KW-1185">Reference proteome</keyword>
<sequence>MYVETTLERPGRRRGGGLERLNDKLLMNLLVTCLTKQSGVVRLVVPQTISRRFAGANFQSKRSFV</sequence>
<name>A0A8X6YJQ6_9ARAC</name>
<evidence type="ECO:0000313" key="1">
    <source>
        <dbReference type="EMBL" id="GFY74201.1"/>
    </source>
</evidence>
<protein>
    <submittedName>
        <fullName evidence="1">Uncharacterized protein</fullName>
    </submittedName>
</protein>
<feature type="non-terminal residue" evidence="1">
    <location>
        <position position="65"/>
    </location>
</feature>
<gene>
    <name evidence="1" type="ORF">TNIN_466601</name>
</gene>
<proteinExistence type="predicted"/>
<dbReference type="Proteomes" id="UP000886998">
    <property type="component" value="Unassembled WGS sequence"/>
</dbReference>
<comment type="caution">
    <text evidence="1">The sequence shown here is derived from an EMBL/GenBank/DDBJ whole genome shotgun (WGS) entry which is preliminary data.</text>
</comment>
<evidence type="ECO:0000313" key="2">
    <source>
        <dbReference type="Proteomes" id="UP000886998"/>
    </source>
</evidence>
<reference evidence="1" key="1">
    <citation type="submission" date="2020-08" db="EMBL/GenBank/DDBJ databases">
        <title>Multicomponent nature underlies the extraordinary mechanical properties of spider dragline silk.</title>
        <authorList>
            <person name="Kono N."/>
            <person name="Nakamura H."/>
            <person name="Mori M."/>
            <person name="Yoshida Y."/>
            <person name="Ohtoshi R."/>
            <person name="Malay A.D."/>
            <person name="Moran D.A.P."/>
            <person name="Tomita M."/>
            <person name="Numata K."/>
            <person name="Arakawa K."/>
        </authorList>
    </citation>
    <scope>NUCLEOTIDE SEQUENCE</scope>
</reference>
<dbReference type="EMBL" id="BMAV01020591">
    <property type="protein sequence ID" value="GFY74201.1"/>
    <property type="molecule type" value="Genomic_DNA"/>
</dbReference>
<organism evidence="1 2">
    <name type="scientific">Trichonephila inaurata madagascariensis</name>
    <dbReference type="NCBI Taxonomy" id="2747483"/>
    <lineage>
        <taxon>Eukaryota</taxon>
        <taxon>Metazoa</taxon>
        <taxon>Ecdysozoa</taxon>
        <taxon>Arthropoda</taxon>
        <taxon>Chelicerata</taxon>
        <taxon>Arachnida</taxon>
        <taxon>Araneae</taxon>
        <taxon>Araneomorphae</taxon>
        <taxon>Entelegynae</taxon>
        <taxon>Araneoidea</taxon>
        <taxon>Nephilidae</taxon>
        <taxon>Trichonephila</taxon>
        <taxon>Trichonephila inaurata</taxon>
    </lineage>
</organism>
<accession>A0A8X6YJQ6</accession>